<evidence type="ECO:0000256" key="3">
    <source>
        <dbReference type="ARBA" id="ARBA00023274"/>
    </source>
</evidence>
<evidence type="ECO:0000256" key="1">
    <source>
        <dbReference type="ARBA" id="ARBA00006509"/>
    </source>
</evidence>
<sequence>MLGQEDPVHPRTSRLSAGCKVMAPKQPNSGLFVGLKKGHVVTPKDLAPRPSDRKGKWRYRSFLKSKRVHFTRSLIREVAGFAPYEKRITELLKVGKDKRALKVAKRKLGTHKRAKRKREEMASALRKMSLISHGNRLSSVAWLARNLDECKRLEVFGLNVSSCFGFCELCYVEDIVPLGFLGYEGVVGTGGLWSGSAR</sequence>
<dbReference type="FunFam" id="1.10.10.1760:FF:000001">
    <property type="entry name" value="60S ribosomal protein L36"/>
    <property type="match status" value="1"/>
</dbReference>
<keyword evidence="2 4" id="KW-0689">Ribosomal protein</keyword>
<comment type="similarity">
    <text evidence="1 4">Belongs to the eukaryotic ribosomal protein eL36 family.</text>
</comment>
<reference evidence="5" key="1">
    <citation type="submission" date="2020-06" db="EMBL/GenBank/DDBJ databases">
        <authorList>
            <person name="Li T."/>
            <person name="Hu X."/>
            <person name="Zhang T."/>
            <person name="Song X."/>
            <person name="Zhang H."/>
            <person name="Dai N."/>
            <person name="Sheng W."/>
            <person name="Hou X."/>
            <person name="Wei L."/>
        </authorList>
    </citation>
    <scope>NUCLEOTIDE SEQUENCE</scope>
    <source>
        <strain evidence="5">G01</strain>
        <tissue evidence="5">Leaf</tissue>
    </source>
</reference>
<dbReference type="EMBL" id="JACGWK010000004">
    <property type="protein sequence ID" value="KAL0358950.1"/>
    <property type="molecule type" value="Genomic_DNA"/>
</dbReference>
<proteinExistence type="inferred from homology"/>
<gene>
    <name evidence="5" type="ORF">Sangu_0744400</name>
</gene>
<dbReference type="Gene3D" id="1.10.10.1760">
    <property type="entry name" value="60S ribosomal protein L36"/>
    <property type="match status" value="1"/>
</dbReference>
<comment type="caution">
    <text evidence="5">The sequence shown here is derived from an EMBL/GenBank/DDBJ whole genome shotgun (WGS) entry which is preliminary data.</text>
</comment>
<evidence type="ECO:0000313" key="5">
    <source>
        <dbReference type="EMBL" id="KAL0358950.1"/>
    </source>
</evidence>
<organism evidence="5">
    <name type="scientific">Sesamum angustifolium</name>
    <dbReference type="NCBI Taxonomy" id="2727405"/>
    <lineage>
        <taxon>Eukaryota</taxon>
        <taxon>Viridiplantae</taxon>
        <taxon>Streptophyta</taxon>
        <taxon>Embryophyta</taxon>
        <taxon>Tracheophyta</taxon>
        <taxon>Spermatophyta</taxon>
        <taxon>Magnoliopsida</taxon>
        <taxon>eudicotyledons</taxon>
        <taxon>Gunneridae</taxon>
        <taxon>Pentapetalae</taxon>
        <taxon>asterids</taxon>
        <taxon>lamiids</taxon>
        <taxon>Lamiales</taxon>
        <taxon>Pedaliaceae</taxon>
        <taxon>Sesamum</taxon>
    </lineage>
</organism>
<reference evidence="5" key="2">
    <citation type="journal article" date="2024" name="Plant">
        <title>Genomic evolution and insights into agronomic trait innovations of Sesamum species.</title>
        <authorList>
            <person name="Miao H."/>
            <person name="Wang L."/>
            <person name="Qu L."/>
            <person name="Liu H."/>
            <person name="Sun Y."/>
            <person name="Le M."/>
            <person name="Wang Q."/>
            <person name="Wei S."/>
            <person name="Zheng Y."/>
            <person name="Lin W."/>
            <person name="Duan Y."/>
            <person name="Cao H."/>
            <person name="Xiong S."/>
            <person name="Wang X."/>
            <person name="Wei L."/>
            <person name="Li C."/>
            <person name="Ma Q."/>
            <person name="Ju M."/>
            <person name="Zhao R."/>
            <person name="Li G."/>
            <person name="Mu C."/>
            <person name="Tian Q."/>
            <person name="Mei H."/>
            <person name="Zhang T."/>
            <person name="Gao T."/>
            <person name="Zhang H."/>
        </authorList>
    </citation>
    <scope>NUCLEOTIDE SEQUENCE</scope>
    <source>
        <strain evidence="5">G01</strain>
    </source>
</reference>
<keyword evidence="3 4" id="KW-0687">Ribonucleoprotein</keyword>
<dbReference type="GO" id="GO:0005840">
    <property type="term" value="C:ribosome"/>
    <property type="evidence" value="ECO:0007669"/>
    <property type="project" value="UniProtKB-KW"/>
</dbReference>
<protein>
    <recommendedName>
        <fullName evidence="4">60S ribosomal protein L36</fullName>
    </recommendedName>
</protein>
<evidence type="ECO:0000256" key="4">
    <source>
        <dbReference type="RuleBase" id="RU000665"/>
    </source>
</evidence>
<dbReference type="AlphaFoldDB" id="A0AAW2PRL0"/>
<dbReference type="InterPro" id="IPR038097">
    <property type="entry name" value="Ribosomal_eL36_sf"/>
</dbReference>
<dbReference type="Pfam" id="PF01158">
    <property type="entry name" value="Ribosomal_L36e"/>
    <property type="match status" value="1"/>
</dbReference>
<evidence type="ECO:0000256" key="2">
    <source>
        <dbReference type="ARBA" id="ARBA00022980"/>
    </source>
</evidence>
<dbReference type="GO" id="GO:0006412">
    <property type="term" value="P:translation"/>
    <property type="evidence" value="ECO:0007669"/>
    <property type="project" value="InterPro"/>
</dbReference>
<dbReference type="GO" id="GO:1990904">
    <property type="term" value="C:ribonucleoprotein complex"/>
    <property type="evidence" value="ECO:0007669"/>
    <property type="project" value="UniProtKB-KW"/>
</dbReference>
<name>A0AAW2PRL0_9LAMI</name>
<dbReference type="PROSITE" id="PS01190">
    <property type="entry name" value="RIBOSOMAL_L36E"/>
    <property type="match status" value="1"/>
</dbReference>
<dbReference type="GO" id="GO:0003735">
    <property type="term" value="F:structural constituent of ribosome"/>
    <property type="evidence" value="ECO:0007669"/>
    <property type="project" value="InterPro"/>
</dbReference>
<dbReference type="InterPro" id="IPR000509">
    <property type="entry name" value="Ribosomal_eL36"/>
</dbReference>
<accession>A0AAW2PRL0</accession>
<dbReference type="PANTHER" id="PTHR10114">
    <property type="entry name" value="60S RIBOSOMAL PROTEIN L36"/>
    <property type="match status" value="1"/>
</dbReference>